<evidence type="ECO:0000313" key="2">
    <source>
        <dbReference type="Proteomes" id="UP000215590"/>
    </source>
</evidence>
<proteinExistence type="predicted"/>
<sequence length="39" mass="4627">MHCIRKRKLNAASQKTEFRDLDFMGYRTAIEMLLIGVIR</sequence>
<organism evidence="1 2">
    <name type="scientific">Brucella thiophenivorans</name>
    <dbReference type="NCBI Taxonomy" id="571255"/>
    <lineage>
        <taxon>Bacteria</taxon>
        <taxon>Pseudomonadati</taxon>
        <taxon>Pseudomonadota</taxon>
        <taxon>Alphaproteobacteria</taxon>
        <taxon>Hyphomicrobiales</taxon>
        <taxon>Brucellaceae</taxon>
        <taxon>Brucella/Ochrobactrum group</taxon>
        <taxon>Brucella</taxon>
    </lineage>
</organism>
<gene>
    <name evidence="1" type="ORF">CEV31_0476</name>
</gene>
<keyword evidence="2" id="KW-1185">Reference proteome</keyword>
<evidence type="ECO:0000313" key="1">
    <source>
        <dbReference type="EMBL" id="OYR22117.1"/>
    </source>
</evidence>
<reference evidence="1 2" key="1">
    <citation type="submission" date="2017-07" db="EMBL/GenBank/DDBJ databases">
        <title>Phylogenetic study on the rhizospheric bacterium Ochrobactrum sp. A44.</title>
        <authorList>
            <person name="Krzyzanowska D.M."/>
            <person name="Ossowicki A."/>
            <person name="Rajewska M."/>
            <person name="Maciag T."/>
            <person name="Kaczynski Z."/>
            <person name="Czerwicka M."/>
            <person name="Jafra S."/>
        </authorList>
    </citation>
    <scope>NUCLEOTIDE SEQUENCE [LARGE SCALE GENOMIC DNA]</scope>
    <source>
        <strain evidence="1 2">DSM 7216</strain>
    </source>
</reference>
<comment type="caution">
    <text evidence="1">The sequence shown here is derived from an EMBL/GenBank/DDBJ whole genome shotgun (WGS) entry which is preliminary data.</text>
</comment>
<name>A0A256G4S6_9HYPH</name>
<accession>A0A256G4S6</accession>
<dbReference type="AlphaFoldDB" id="A0A256G4S6"/>
<dbReference type="EMBL" id="NNRJ01000009">
    <property type="protein sequence ID" value="OYR22117.1"/>
    <property type="molecule type" value="Genomic_DNA"/>
</dbReference>
<protein>
    <submittedName>
        <fullName evidence="1">Uncharacterized protein</fullName>
    </submittedName>
</protein>
<dbReference type="Proteomes" id="UP000215590">
    <property type="component" value="Unassembled WGS sequence"/>
</dbReference>